<evidence type="ECO:0000313" key="1">
    <source>
        <dbReference type="EMBL" id="QJW96443.1"/>
    </source>
</evidence>
<gene>
    <name evidence="1" type="ORF">FTUN_4000</name>
</gene>
<sequence length="54" mass="6049">MAPIGPETDPQAFPNAWGRRRSFTAWKACRTRPKRISVTPPEAVDPATTRGREL</sequence>
<reference evidence="2" key="1">
    <citation type="submission" date="2020-05" db="EMBL/GenBank/DDBJ databases">
        <title>Frigoriglobus tundricola gen. nov., sp. nov., a psychrotolerant cellulolytic planctomycete of the family Gemmataceae with two divergent copies of 16S rRNA gene.</title>
        <authorList>
            <person name="Kulichevskaya I.S."/>
            <person name="Ivanova A.A."/>
            <person name="Naumoff D.G."/>
            <person name="Beletsky A.V."/>
            <person name="Rijpstra W.I.C."/>
            <person name="Sinninghe Damste J.S."/>
            <person name="Mardanov A.V."/>
            <person name="Ravin N.V."/>
            <person name="Dedysh S.N."/>
        </authorList>
    </citation>
    <scope>NUCLEOTIDE SEQUENCE [LARGE SCALE GENOMIC DNA]</scope>
    <source>
        <strain evidence="2">PL17</strain>
    </source>
</reference>
<evidence type="ECO:0000313" key="2">
    <source>
        <dbReference type="Proteomes" id="UP000503447"/>
    </source>
</evidence>
<keyword evidence="2" id="KW-1185">Reference proteome</keyword>
<dbReference type="Proteomes" id="UP000503447">
    <property type="component" value="Chromosome"/>
</dbReference>
<protein>
    <submittedName>
        <fullName evidence="1">Uncharacterized protein</fullName>
    </submittedName>
</protein>
<name>A0A6M5YSZ8_9BACT</name>
<dbReference type="EMBL" id="CP053452">
    <property type="protein sequence ID" value="QJW96443.1"/>
    <property type="molecule type" value="Genomic_DNA"/>
</dbReference>
<dbReference type="KEGG" id="ftj:FTUN_4000"/>
<dbReference type="AlphaFoldDB" id="A0A6M5YSZ8"/>
<accession>A0A6M5YSZ8</accession>
<proteinExistence type="predicted"/>
<organism evidence="1 2">
    <name type="scientific">Frigoriglobus tundricola</name>
    <dbReference type="NCBI Taxonomy" id="2774151"/>
    <lineage>
        <taxon>Bacteria</taxon>
        <taxon>Pseudomonadati</taxon>
        <taxon>Planctomycetota</taxon>
        <taxon>Planctomycetia</taxon>
        <taxon>Gemmatales</taxon>
        <taxon>Gemmataceae</taxon>
        <taxon>Frigoriglobus</taxon>
    </lineage>
</organism>